<dbReference type="PRINTS" id="PR00619">
    <property type="entry name" value="GATAZNFINGER"/>
</dbReference>
<keyword evidence="7" id="KW-0539">Nucleus</keyword>
<dbReference type="SUPFAM" id="SSF57716">
    <property type="entry name" value="Glucocorticoid receptor-like (DNA-binding domain)"/>
    <property type="match status" value="2"/>
</dbReference>
<dbReference type="eggNOG" id="KOG1601">
    <property type="taxonomic scope" value="Eukaryota"/>
</dbReference>
<feature type="compositionally biased region" description="Pro residues" evidence="9">
    <location>
        <begin position="266"/>
        <end position="281"/>
    </location>
</feature>
<dbReference type="GO" id="GO:0000978">
    <property type="term" value="F:RNA polymerase II cis-regulatory region sequence-specific DNA binding"/>
    <property type="evidence" value="ECO:0007669"/>
    <property type="project" value="TreeGrafter"/>
</dbReference>
<sequence length="475" mass="52196">MVIPEIPPQDTKQKKKESQQVSATACSNCGTTTTPLWRRAPNGDTICNACGLYLKARNTLRPPSMKRNFKSKQEQLQESMTHNTINAAEALAGTCPGGGQCNGTGGSPSCEGCPAFNQHQVNRHALICANCRTTTTPLWRRDEEGNTICNACGLYYKLHNVHRPVSMKRSVIKRRKRVVVSENGEGEEEEDELESSSEGDHVDSDDEEKVKQAAEKKEKKKRRVVNTTVTNIRRGSNSNAAVPPIEDYIEPKRAPYQAPLHNTKPPNLPPQPRLPPPPTTPPSAFHQPAITTATTARNLPLIPDISRSLLPPPPAAAAAASRFDPLSDYRSTSSPQPLSSQPSPTSQPIHQKILNLPPIATTAGSSPSTVPPPPPAAAAAPSLNNPYADLTEFDHAMTRLERLRRRVPPEQCQILSRLTDSLEDIVAQAEHILQSTNTIQPSPPPSRHYHHQYHHQRQPSNASTTHSHHGRFQHR</sequence>
<dbReference type="Pfam" id="PF00320">
    <property type="entry name" value="GATA"/>
    <property type="match status" value="2"/>
</dbReference>
<dbReference type="PANTHER" id="PTHR10071">
    <property type="entry name" value="TRANSCRIPTION FACTOR GATA FAMILY MEMBER"/>
    <property type="match status" value="1"/>
</dbReference>
<keyword evidence="5" id="KW-0805">Transcription regulation</keyword>
<keyword evidence="2" id="KW-0479">Metal-binding</keyword>
<dbReference type="OrthoDB" id="515401at2759"/>
<feature type="compositionally biased region" description="Acidic residues" evidence="9">
    <location>
        <begin position="184"/>
        <end position="197"/>
    </location>
</feature>
<feature type="compositionally biased region" description="Polar residues" evidence="9">
    <location>
        <begin position="226"/>
        <end position="240"/>
    </location>
</feature>
<evidence type="ECO:0000313" key="11">
    <source>
        <dbReference type="EMBL" id="EPB84775.1"/>
    </source>
</evidence>
<dbReference type="InterPro" id="IPR013088">
    <property type="entry name" value="Znf_NHR/GATA"/>
</dbReference>
<feature type="region of interest" description="Disordered" evidence="9">
    <location>
        <begin position="326"/>
        <end position="383"/>
    </location>
</feature>
<evidence type="ECO:0000256" key="7">
    <source>
        <dbReference type="ARBA" id="ARBA00023242"/>
    </source>
</evidence>
<feature type="compositionally biased region" description="Basic residues" evidence="9">
    <location>
        <begin position="447"/>
        <end position="457"/>
    </location>
</feature>
<dbReference type="InterPro" id="IPR000679">
    <property type="entry name" value="Znf_GATA"/>
</dbReference>
<evidence type="ECO:0000256" key="1">
    <source>
        <dbReference type="ARBA" id="ARBA00004123"/>
    </source>
</evidence>
<evidence type="ECO:0000256" key="3">
    <source>
        <dbReference type="ARBA" id="ARBA00022771"/>
    </source>
</evidence>
<evidence type="ECO:0000313" key="12">
    <source>
        <dbReference type="Proteomes" id="UP000014254"/>
    </source>
</evidence>
<evidence type="ECO:0000256" key="5">
    <source>
        <dbReference type="ARBA" id="ARBA00023015"/>
    </source>
</evidence>
<feature type="compositionally biased region" description="Basic and acidic residues" evidence="9">
    <location>
        <begin position="198"/>
        <end position="217"/>
    </location>
</feature>
<dbReference type="GO" id="GO:0000981">
    <property type="term" value="F:DNA-binding transcription factor activity, RNA polymerase II-specific"/>
    <property type="evidence" value="ECO:0007669"/>
    <property type="project" value="TreeGrafter"/>
</dbReference>
<evidence type="ECO:0000256" key="6">
    <source>
        <dbReference type="ARBA" id="ARBA00023163"/>
    </source>
</evidence>
<keyword evidence="12" id="KW-1185">Reference proteome</keyword>
<feature type="domain" description="GATA-type" evidence="10">
    <location>
        <begin position="20"/>
        <end position="73"/>
    </location>
</feature>
<accession>S2JY48</accession>
<name>S2JY48_MUCC1</name>
<reference evidence="12" key="1">
    <citation type="submission" date="2013-05" db="EMBL/GenBank/DDBJ databases">
        <title>The Genome sequence of Mucor circinelloides f. circinelloides 1006PhL.</title>
        <authorList>
            <consortium name="The Broad Institute Genomics Platform"/>
            <person name="Cuomo C."/>
            <person name="Earl A."/>
            <person name="Findley K."/>
            <person name="Lee S.C."/>
            <person name="Walker B."/>
            <person name="Young S."/>
            <person name="Zeng Q."/>
            <person name="Gargeya S."/>
            <person name="Fitzgerald M."/>
            <person name="Haas B."/>
            <person name="Abouelleil A."/>
            <person name="Allen A.W."/>
            <person name="Alvarado L."/>
            <person name="Arachchi H.M."/>
            <person name="Berlin A.M."/>
            <person name="Chapman S.B."/>
            <person name="Gainer-Dewar J."/>
            <person name="Goldberg J."/>
            <person name="Griggs A."/>
            <person name="Gujja S."/>
            <person name="Hansen M."/>
            <person name="Howarth C."/>
            <person name="Imamovic A."/>
            <person name="Ireland A."/>
            <person name="Larimer J."/>
            <person name="McCowan C."/>
            <person name="Murphy C."/>
            <person name="Pearson M."/>
            <person name="Poon T.W."/>
            <person name="Priest M."/>
            <person name="Roberts A."/>
            <person name="Saif S."/>
            <person name="Shea T."/>
            <person name="Sisk P."/>
            <person name="Sykes S."/>
            <person name="Wortman J."/>
            <person name="Nusbaum C."/>
            <person name="Birren B."/>
        </authorList>
    </citation>
    <scope>NUCLEOTIDE SEQUENCE [LARGE SCALE GENOMIC DNA]</scope>
    <source>
        <strain evidence="12">1006PhL</strain>
    </source>
</reference>
<dbReference type="CDD" id="cd00202">
    <property type="entry name" value="ZnF_GATA"/>
    <property type="match status" value="2"/>
</dbReference>
<dbReference type="PROSITE" id="PS50114">
    <property type="entry name" value="GATA_ZN_FINGER_2"/>
    <property type="match status" value="2"/>
</dbReference>
<dbReference type="PANTHER" id="PTHR10071:SF335">
    <property type="entry name" value="IRON-SENSING TRANSCRIPTIONAL REPRESSOR-RELATED"/>
    <property type="match status" value="1"/>
</dbReference>
<dbReference type="Proteomes" id="UP000014254">
    <property type="component" value="Unassembled WGS sequence"/>
</dbReference>
<keyword evidence="3 8" id="KW-0863">Zinc-finger</keyword>
<dbReference type="Gene3D" id="3.30.50.10">
    <property type="entry name" value="Erythroid Transcription Factor GATA-1, subunit A"/>
    <property type="match status" value="2"/>
</dbReference>
<dbReference type="GO" id="GO:0045944">
    <property type="term" value="P:positive regulation of transcription by RNA polymerase II"/>
    <property type="evidence" value="ECO:0007669"/>
    <property type="project" value="TreeGrafter"/>
</dbReference>
<evidence type="ECO:0000256" key="9">
    <source>
        <dbReference type="SAM" id="MobiDB-lite"/>
    </source>
</evidence>
<dbReference type="OMA" id="MTHNTIN"/>
<dbReference type="FunFam" id="3.30.50.10:FF:000007">
    <property type="entry name" value="Nitrogen regulatory AreA, N-terminal"/>
    <property type="match status" value="1"/>
</dbReference>
<dbReference type="EMBL" id="KE124030">
    <property type="protein sequence ID" value="EPB84775.1"/>
    <property type="molecule type" value="Genomic_DNA"/>
</dbReference>
<comment type="subcellular location">
    <subcellularLocation>
        <location evidence="1">Nucleus</location>
    </subcellularLocation>
</comment>
<dbReference type="GO" id="GO:0005634">
    <property type="term" value="C:nucleus"/>
    <property type="evidence" value="ECO:0007669"/>
    <property type="project" value="UniProtKB-SubCell"/>
</dbReference>
<dbReference type="STRING" id="1220926.S2JY48"/>
<dbReference type="GO" id="GO:0000122">
    <property type="term" value="P:negative regulation of transcription by RNA polymerase II"/>
    <property type="evidence" value="ECO:0007669"/>
    <property type="project" value="TreeGrafter"/>
</dbReference>
<dbReference type="AlphaFoldDB" id="S2JY48"/>
<dbReference type="InParanoid" id="S2JY48"/>
<keyword evidence="4" id="KW-0862">Zinc</keyword>
<dbReference type="InterPro" id="IPR039355">
    <property type="entry name" value="Transcription_factor_GATA"/>
</dbReference>
<gene>
    <name evidence="11" type="ORF">HMPREF1544_08497</name>
</gene>
<dbReference type="PROSITE" id="PS00344">
    <property type="entry name" value="GATA_ZN_FINGER_1"/>
    <property type="match status" value="2"/>
</dbReference>
<evidence type="ECO:0000256" key="8">
    <source>
        <dbReference type="PROSITE-ProRule" id="PRU00094"/>
    </source>
</evidence>
<proteinExistence type="predicted"/>
<dbReference type="VEuPathDB" id="FungiDB:HMPREF1544_08497"/>
<feature type="domain" description="GATA-type" evidence="10">
    <location>
        <begin position="122"/>
        <end position="175"/>
    </location>
</feature>
<protein>
    <recommendedName>
        <fullName evidence="10">GATA-type domain-containing protein</fullName>
    </recommendedName>
</protein>
<evidence type="ECO:0000259" key="10">
    <source>
        <dbReference type="PROSITE" id="PS50114"/>
    </source>
</evidence>
<dbReference type="SMART" id="SM00401">
    <property type="entry name" value="ZnF_GATA"/>
    <property type="match status" value="2"/>
</dbReference>
<keyword evidence="6" id="KW-0804">Transcription</keyword>
<feature type="compositionally biased region" description="Basic residues" evidence="9">
    <location>
        <begin position="466"/>
        <end position="475"/>
    </location>
</feature>
<evidence type="ECO:0000256" key="4">
    <source>
        <dbReference type="ARBA" id="ARBA00022833"/>
    </source>
</evidence>
<feature type="region of interest" description="Disordered" evidence="9">
    <location>
        <begin position="436"/>
        <end position="475"/>
    </location>
</feature>
<feature type="compositionally biased region" description="Low complexity" evidence="9">
    <location>
        <begin position="331"/>
        <end position="348"/>
    </location>
</feature>
<dbReference type="GO" id="GO:0008270">
    <property type="term" value="F:zinc ion binding"/>
    <property type="evidence" value="ECO:0007669"/>
    <property type="project" value="UniProtKB-KW"/>
</dbReference>
<feature type="region of interest" description="Disordered" evidence="9">
    <location>
        <begin position="178"/>
        <end position="298"/>
    </location>
</feature>
<evidence type="ECO:0000256" key="2">
    <source>
        <dbReference type="ARBA" id="ARBA00022723"/>
    </source>
</evidence>
<organism evidence="11 12">
    <name type="scientific">Mucor circinelloides f. circinelloides (strain 1006PhL)</name>
    <name type="common">Mucormycosis agent</name>
    <name type="synonym">Calyptromyces circinelloides</name>
    <dbReference type="NCBI Taxonomy" id="1220926"/>
    <lineage>
        <taxon>Eukaryota</taxon>
        <taxon>Fungi</taxon>
        <taxon>Fungi incertae sedis</taxon>
        <taxon>Mucoromycota</taxon>
        <taxon>Mucoromycotina</taxon>
        <taxon>Mucoromycetes</taxon>
        <taxon>Mucorales</taxon>
        <taxon>Mucorineae</taxon>
        <taxon>Mucoraceae</taxon>
        <taxon>Mucor</taxon>
    </lineage>
</organism>